<evidence type="ECO:0000313" key="4">
    <source>
        <dbReference type="Proteomes" id="UP000729733"/>
    </source>
</evidence>
<sequence length="251" mass="28801">MLTKESNLPAPPTFPILNLHVHLLENYQDWLLARLKQGIGTHVVTLNAEMTMMAEENPVLSQAIKEAELIIPDGAGIIIYMRLRGVKHQRCPGIELAESLIAKTGQANSDNCLVFFGGTPETAANALQTWQEKFPSLNILSQDGYISGDRETEWKKTLQEKQPQIIFVGIGVPRQELWIRENRHLCPNAVWVGVGGSFDIWAGNKSRAPQWLRNNNLEWSYRLYQEPWRWRRMLSLPKFFWRSLVSLKAKR</sequence>
<dbReference type="GO" id="GO:0016758">
    <property type="term" value="F:hexosyltransferase activity"/>
    <property type="evidence" value="ECO:0007669"/>
    <property type="project" value="TreeGrafter"/>
</dbReference>
<dbReference type="Proteomes" id="UP000729733">
    <property type="component" value="Unassembled WGS sequence"/>
</dbReference>
<dbReference type="InterPro" id="IPR004629">
    <property type="entry name" value="WecG_TagA_CpsF"/>
</dbReference>
<evidence type="ECO:0000256" key="1">
    <source>
        <dbReference type="ARBA" id="ARBA00022676"/>
    </source>
</evidence>
<accession>A0A964FHY8</accession>
<dbReference type="CDD" id="cd06533">
    <property type="entry name" value="Glyco_transf_WecG_TagA"/>
    <property type="match status" value="1"/>
</dbReference>
<keyword evidence="1" id="KW-0328">Glycosyltransferase</keyword>
<keyword evidence="4" id="KW-1185">Reference proteome</keyword>
<proteinExistence type="predicted"/>
<evidence type="ECO:0000256" key="2">
    <source>
        <dbReference type="ARBA" id="ARBA00022679"/>
    </source>
</evidence>
<comment type="caution">
    <text evidence="3">The sequence shown here is derived from an EMBL/GenBank/DDBJ whole genome shotgun (WGS) entry which is preliminary data.</text>
</comment>
<evidence type="ECO:0000313" key="3">
    <source>
        <dbReference type="EMBL" id="MCC0178004.1"/>
    </source>
</evidence>
<dbReference type="PANTHER" id="PTHR34136">
    <property type="match status" value="1"/>
</dbReference>
<dbReference type="Pfam" id="PF03808">
    <property type="entry name" value="Glyco_tran_WecG"/>
    <property type="match status" value="1"/>
</dbReference>
<dbReference type="RefSeq" id="WP_229641070.1">
    <property type="nucleotide sequence ID" value="NZ_JADWDC010000033.1"/>
</dbReference>
<dbReference type="AlphaFoldDB" id="A0A964FHY8"/>
<gene>
    <name evidence="3" type="ORF">I4641_13550</name>
</gene>
<dbReference type="EMBL" id="JADWDC010000033">
    <property type="protein sequence ID" value="MCC0178004.1"/>
    <property type="molecule type" value="Genomic_DNA"/>
</dbReference>
<keyword evidence="2" id="KW-0808">Transferase</keyword>
<protein>
    <submittedName>
        <fullName evidence="3">WecB/TagA/CpsF family glycosyltransferase</fullName>
    </submittedName>
</protein>
<organism evidence="3 4">
    <name type="scientific">Waterburya agarophytonicola KI4</name>
    <dbReference type="NCBI Taxonomy" id="2874699"/>
    <lineage>
        <taxon>Bacteria</taxon>
        <taxon>Bacillati</taxon>
        <taxon>Cyanobacteriota</taxon>
        <taxon>Cyanophyceae</taxon>
        <taxon>Pleurocapsales</taxon>
        <taxon>Hyellaceae</taxon>
        <taxon>Waterburya</taxon>
        <taxon>Waterburya agarophytonicola</taxon>
    </lineage>
</organism>
<dbReference type="NCBIfam" id="TIGR00696">
    <property type="entry name" value="wecG_tagA_cpsF"/>
    <property type="match status" value="1"/>
</dbReference>
<reference evidence="3" key="1">
    <citation type="journal article" date="2021" name="Antonie Van Leeuwenhoek">
        <title>Draft genome and description of Waterburya agarophytonicola gen. nov. sp. nov. (Pleurocapsales, Cyanobacteria): a seaweed symbiont.</title>
        <authorList>
            <person name="Bonthond G."/>
            <person name="Shalygin S."/>
            <person name="Bayer T."/>
            <person name="Weinberger F."/>
        </authorList>
    </citation>
    <scope>NUCLEOTIDE SEQUENCE</scope>
    <source>
        <strain evidence="3">KI4</strain>
    </source>
</reference>
<dbReference type="PANTHER" id="PTHR34136:SF1">
    <property type="entry name" value="UDP-N-ACETYL-D-MANNOSAMINURONIC ACID TRANSFERASE"/>
    <property type="match status" value="1"/>
</dbReference>
<name>A0A964FHY8_9CYAN</name>